<name>A0ABD2R8W4_9SOLN</name>
<evidence type="ECO:0000256" key="2">
    <source>
        <dbReference type="ARBA" id="ARBA00022516"/>
    </source>
</evidence>
<dbReference type="PANTHER" id="PTHR11011">
    <property type="entry name" value="MALE STERILITY PROTEIN 2-RELATED"/>
    <property type="match status" value="1"/>
</dbReference>
<feature type="domain" description="Fatty acyl-CoA reductase C-terminal" evidence="5">
    <location>
        <begin position="499"/>
        <end position="570"/>
    </location>
</feature>
<dbReference type="GO" id="GO:0006629">
    <property type="term" value="P:lipid metabolic process"/>
    <property type="evidence" value="ECO:0007669"/>
    <property type="project" value="UniProtKB-KW"/>
</dbReference>
<dbReference type="Proteomes" id="UP001627284">
    <property type="component" value="Unassembled WGS sequence"/>
</dbReference>
<keyword evidence="3 4" id="KW-0443">Lipid metabolism</keyword>
<accession>A0ABD2R8W4</accession>
<evidence type="ECO:0000313" key="8">
    <source>
        <dbReference type="Proteomes" id="UP001627284"/>
    </source>
</evidence>
<dbReference type="SUPFAM" id="SSF51735">
    <property type="entry name" value="NAD(P)-binding Rossmann-fold domains"/>
    <property type="match status" value="1"/>
</dbReference>
<evidence type="ECO:0000256" key="1">
    <source>
        <dbReference type="ARBA" id="ARBA00005928"/>
    </source>
</evidence>
<dbReference type="EMBL" id="JBJKTR010000021">
    <property type="protein sequence ID" value="KAL3327897.1"/>
    <property type="molecule type" value="Genomic_DNA"/>
</dbReference>
<dbReference type="InterPro" id="IPR036291">
    <property type="entry name" value="NAD(P)-bd_dom_sf"/>
</dbReference>
<feature type="domain" description="Thioester reductase (TE)" evidence="6">
    <location>
        <begin position="94"/>
        <end position="399"/>
    </location>
</feature>
<keyword evidence="4" id="KW-0521">NADP</keyword>
<gene>
    <name evidence="7" type="ORF">AABB24_035524</name>
</gene>
<evidence type="ECO:0000256" key="4">
    <source>
        <dbReference type="RuleBase" id="RU363097"/>
    </source>
</evidence>
<dbReference type="GO" id="GO:0102965">
    <property type="term" value="F:alcohol-forming long-chain fatty acyl-CoA reductase activity"/>
    <property type="evidence" value="ECO:0007669"/>
    <property type="project" value="UniProtKB-EC"/>
</dbReference>
<evidence type="ECO:0000259" key="6">
    <source>
        <dbReference type="Pfam" id="PF07993"/>
    </source>
</evidence>
<dbReference type="Pfam" id="PF03015">
    <property type="entry name" value="Sterile"/>
    <property type="match status" value="1"/>
</dbReference>
<comment type="similarity">
    <text evidence="1 4">Belongs to the fatty acyl-CoA reductase family.</text>
</comment>
<dbReference type="AlphaFoldDB" id="A0ABD2R8W4"/>
<dbReference type="InterPro" id="IPR033640">
    <property type="entry name" value="FAR_C"/>
</dbReference>
<dbReference type="EC" id="1.2.1.84" evidence="4"/>
<keyword evidence="2 4" id="KW-0444">Lipid biosynthesis</keyword>
<protein>
    <recommendedName>
        <fullName evidence="4">Fatty acyl-CoA reductase</fullName>
        <ecNumber evidence="4">1.2.1.84</ecNumber>
    </recommendedName>
</protein>
<dbReference type="Gene3D" id="3.40.50.720">
    <property type="entry name" value="NAD(P)-binding Rossmann-like Domain"/>
    <property type="match status" value="1"/>
</dbReference>
<organism evidence="7 8">
    <name type="scientific">Solanum stoloniferum</name>
    <dbReference type="NCBI Taxonomy" id="62892"/>
    <lineage>
        <taxon>Eukaryota</taxon>
        <taxon>Viridiplantae</taxon>
        <taxon>Streptophyta</taxon>
        <taxon>Embryophyta</taxon>
        <taxon>Tracheophyta</taxon>
        <taxon>Spermatophyta</taxon>
        <taxon>Magnoliopsida</taxon>
        <taxon>eudicotyledons</taxon>
        <taxon>Gunneridae</taxon>
        <taxon>Pentapetalae</taxon>
        <taxon>asterids</taxon>
        <taxon>lamiids</taxon>
        <taxon>Solanales</taxon>
        <taxon>Solanaceae</taxon>
        <taxon>Solanoideae</taxon>
        <taxon>Solaneae</taxon>
        <taxon>Solanum</taxon>
    </lineage>
</organism>
<evidence type="ECO:0000313" key="7">
    <source>
        <dbReference type="EMBL" id="KAL3327897.1"/>
    </source>
</evidence>
<reference evidence="7 8" key="1">
    <citation type="submission" date="2024-05" db="EMBL/GenBank/DDBJ databases">
        <title>De novo assembly of an allotetraploid wild potato.</title>
        <authorList>
            <person name="Hosaka A.J."/>
        </authorList>
    </citation>
    <scope>NUCLEOTIDE SEQUENCE [LARGE SCALE GENOMIC DNA]</scope>
    <source>
        <tissue evidence="7">Young leaves</tissue>
    </source>
</reference>
<dbReference type="CDD" id="cd09071">
    <property type="entry name" value="FAR_C"/>
    <property type="match status" value="1"/>
</dbReference>
<comment type="caution">
    <text evidence="7">The sequence shown here is derived from an EMBL/GenBank/DDBJ whole genome shotgun (WGS) entry which is preliminary data.</text>
</comment>
<comment type="catalytic activity">
    <reaction evidence="4">
        <text>a long-chain fatty acyl-CoA + 2 NADPH + 2 H(+) = a long-chain primary fatty alcohol + 2 NADP(+) + CoA</text>
        <dbReference type="Rhea" id="RHEA:52716"/>
        <dbReference type="ChEBI" id="CHEBI:15378"/>
        <dbReference type="ChEBI" id="CHEBI:57287"/>
        <dbReference type="ChEBI" id="CHEBI:57783"/>
        <dbReference type="ChEBI" id="CHEBI:58349"/>
        <dbReference type="ChEBI" id="CHEBI:77396"/>
        <dbReference type="ChEBI" id="CHEBI:83139"/>
        <dbReference type="EC" id="1.2.1.84"/>
    </reaction>
</comment>
<dbReference type="CDD" id="cd05236">
    <property type="entry name" value="FAR-N_SDR_e"/>
    <property type="match status" value="1"/>
</dbReference>
<proteinExistence type="inferred from homology"/>
<dbReference type="Pfam" id="PF07993">
    <property type="entry name" value="NAD_binding_4"/>
    <property type="match status" value="1"/>
</dbReference>
<evidence type="ECO:0000259" key="5">
    <source>
        <dbReference type="Pfam" id="PF03015"/>
    </source>
</evidence>
<keyword evidence="8" id="KW-1185">Reference proteome</keyword>
<sequence>MFNCQMTMLHLQNLFSFNTRVPTTKLFSENSTNFSSNFSYKVRSMKTSHLTLGIDHDIDSSSSFIKALSDHQGDVLAKDGIGIVDIFEAKNLFVTGATGFLAKVLIEKMLRITPKINKIYLLIRAKDKAAAFDRLTSEIIETKLFKCLKEMHGESYESFIRSKLIPVVGNIHEPNLGMDIFISQQIAQEIDLIVDSAANTTFDLRYDLALDANVNGSYQLMMFAKKCKNLKLLIHYSTAYANGEREGLLYEKPFMMGESITKEKLTSNSPSAKFPSLNAANELDFVSKLKNAIKNNEFKKIMKELGAERAKLYGWHDTYSFTKAIGEMVIDSMRENIPTVIIRPSTITSSYEQPFPGWIQGLRVIDPAIVFYGKGDFPGVLADPNCLVDLVPVDMVVSATMAAIAKHGYLQTPELNVYHVASSYVNPLSSSQLLNYCYEFFSSFPFVNSKGDQVKVNKMKYFDNMLDYSNYISKELVKQHDEVGELTHEVEHSKMQMLFKRKVEYLKNFSKVYEPYGFYKGWFHSGNMQKLMEDMSEEERKSFDIDLSKINWRDYFIGIHIPGVKEHVLKGRIASS</sequence>
<dbReference type="InterPro" id="IPR013120">
    <property type="entry name" value="FAR_NAD-bd"/>
</dbReference>
<dbReference type="InterPro" id="IPR026055">
    <property type="entry name" value="FAR"/>
</dbReference>
<keyword evidence="4" id="KW-0560">Oxidoreductase</keyword>
<evidence type="ECO:0000256" key="3">
    <source>
        <dbReference type="ARBA" id="ARBA00023098"/>
    </source>
</evidence>
<dbReference type="PANTHER" id="PTHR11011:SF95">
    <property type="entry name" value="FATTY ACYL-COA REDUCTASE"/>
    <property type="match status" value="1"/>
</dbReference>
<comment type="function">
    <text evidence="4">Catalyzes the reduction of fatty acyl-CoA to fatty alcohols.</text>
</comment>